<evidence type="ECO:0000313" key="2">
    <source>
        <dbReference type="Proteomes" id="UP001605036"/>
    </source>
</evidence>
<protein>
    <submittedName>
        <fullName evidence="1">Uncharacterized protein</fullName>
    </submittedName>
</protein>
<sequence>MGVSIEPTSWVCFLELVQYVRSLSESFTEILSFLRHLQSGLYSRSTLQIISGPEIEKQPAFSSEDSLLIRLDLCWTTFVLIILSKL</sequence>
<dbReference type="EMBL" id="JBHFFA010000006">
    <property type="protein sequence ID" value="KAL2622326.1"/>
    <property type="molecule type" value="Genomic_DNA"/>
</dbReference>
<name>A0ABD1Y6D9_9MARC</name>
<proteinExistence type="predicted"/>
<reference evidence="1 2" key="1">
    <citation type="submission" date="2024-09" db="EMBL/GenBank/DDBJ databases">
        <title>Chromosome-scale assembly of Riccia fluitans.</title>
        <authorList>
            <person name="Paukszto L."/>
            <person name="Sawicki J."/>
            <person name="Karawczyk K."/>
            <person name="Piernik-Szablinska J."/>
            <person name="Szczecinska M."/>
            <person name="Mazdziarz M."/>
        </authorList>
    </citation>
    <scope>NUCLEOTIDE SEQUENCE [LARGE SCALE GENOMIC DNA]</scope>
    <source>
        <strain evidence="1">Rf_01</strain>
        <tissue evidence="1">Aerial parts of the thallus</tissue>
    </source>
</reference>
<keyword evidence="2" id="KW-1185">Reference proteome</keyword>
<dbReference type="Proteomes" id="UP001605036">
    <property type="component" value="Unassembled WGS sequence"/>
</dbReference>
<organism evidence="1 2">
    <name type="scientific">Riccia fluitans</name>
    <dbReference type="NCBI Taxonomy" id="41844"/>
    <lineage>
        <taxon>Eukaryota</taxon>
        <taxon>Viridiplantae</taxon>
        <taxon>Streptophyta</taxon>
        <taxon>Embryophyta</taxon>
        <taxon>Marchantiophyta</taxon>
        <taxon>Marchantiopsida</taxon>
        <taxon>Marchantiidae</taxon>
        <taxon>Marchantiales</taxon>
        <taxon>Ricciaceae</taxon>
        <taxon>Riccia</taxon>
    </lineage>
</organism>
<accession>A0ABD1Y6D9</accession>
<gene>
    <name evidence="1" type="ORF">R1flu_002531</name>
</gene>
<comment type="caution">
    <text evidence="1">The sequence shown here is derived from an EMBL/GenBank/DDBJ whole genome shotgun (WGS) entry which is preliminary data.</text>
</comment>
<dbReference type="AlphaFoldDB" id="A0ABD1Y6D9"/>
<evidence type="ECO:0000313" key="1">
    <source>
        <dbReference type="EMBL" id="KAL2622326.1"/>
    </source>
</evidence>